<protein>
    <submittedName>
        <fullName evidence="5">GNAT family N-acetyltransferase</fullName>
        <ecNumber evidence="5">2.3.-.-</ecNumber>
    </submittedName>
</protein>
<keyword evidence="2 5" id="KW-0012">Acyltransferase</keyword>
<dbReference type="EMBL" id="JBHSGP010000014">
    <property type="protein sequence ID" value="MFC4722957.1"/>
    <property type="molecule type" value="Genomic_DNA"/>
</dbReference>
<dbReference type="InterPro" id="IPR016181">
    <property type="entry name" value="Acyl_CoA_acyltransferase"/>
</dbReference>
<dbReference type="SUPFAM" id="SSF55729">
    <property type="entry name" value="Acyl-CoA N-acyltransferases (Nat)"/>
    <property type="match status" value="1"/>
</dbReference>
<dbReference type="EC" id="2.3.-.-" evidence="5"/>
<keyword evidence="1 5" id="KW-0808">Transferase</keyword>
<feature type="domain" description="N-acetyltransferase" evidence="4">
    <location>
        <begin position="12"/>
        <end position="151"/>
    </location>
</feature>
<evidence type="ECO:0000313" key="5">
    <source>
        <dbReference type="EMBL" id="MFC4722957.1"/>
    </source>
</evidence>
<keyword evidence="6" id="KW-1185">Reference proteome</keyword>
<dbReference type="InterPro" id="IPR051531">
    <property type="entry name" value="N-acetyltransferase"/>
</dbReference>
<sequence length="177" mass="20238">MIYNGEAFYIDQLKSSDALHLNKLLVSNTQRLKRFLPKTIAANRTLEDSKSYIEFKMDCMNAKSEFVFTVKDKPTKNVAGLIILKNLDWEEKQGEFAYCIGEKFKGRGWMKQAIKAASNFATNDLGLKTLQIIAHQSNKSSVNVAKKSGFKWKKTLKDVFIPEDESPLDMELYELTI</sequence>
<reference evidence="6" key="1">
    <citation type="journal article" date="2019" name="Int. J. Syst. Evol. Microbiol.">
        <title>The Global Catalogue of Microorganisms (GCM) 10K type strain sequencing project: providing services to taxonomists for standard genome sequencing and annotation.</title>
        <authorList>
            <consortium name="The Broad Institute Genomics Platform"/>
            <consortium name="The Broad Institute Genome Sequencing Center for Infectious Disease"/>
            <person name="Wu L."/>
            <person name="Ma J."/>
        </authorList>
    </citation>
    <scope>NUCLEOTIDE SEQUENCE [LARGE SCALE GENOMIC DNA]</scope>
    <source>
        <strain evidence="6">CCUG 63682</strain>
    </source>
</reference>
<evidence type="ECO:0000259" key="4">
    <source>
        <dbReference type="Pfam" id="PF13302"/>
    </source>
</evidence>
<evidence type="ECO:0000256" key="2">
    <source>
        <dbReference type="ARBA" id="ARBA00023315"/>
    </source>
</evidence>
<dbReference type="PANTHER" id="PTHR43792">
    <property type="entry name" value="GNAT FAMILY, PUTATIVE (AFU_ORTHOLOGUE AFUA_3G00765)-RELATED-RELATED"/>
    <property type="match status" value="1"/>
</dbReference>
<accession>A0ABV9N3S6</accession>
<gene>
    <name evidence="5" type="ORF">ACFO5O_11530</name>
</gene>
<comment type="caution">
    <text evidence="5">The sequence shown here is derived from an EMBL/GenBank/DDBJ whole genome shotgun (WGS) entry which is preliminary data.</text>
</comment>
<dbReference type="Proteomes" id="UP001595953">
    <property type="component" value="Unassembled WGS sequence"/>
</dbReference>
<comment type="similarity">
    <text evidence="3">Belongs to the acetyltransferase family. RimJ subfamily.</text>
</comment>
<evidence type="ECO:0000256" key="3">
    <source>
        <dbReference type="ARBA" id="ARBA00038502"/>
    </source>
</evidence>
<proteinExistence type="inferred from homology"/>
<dbReference type="Pfam" id="PF13302">
    <property type="entry name" value="Acetyltransf_3"/>
    <property type="match status" value="1"/>
</dbReference>
<dbReference type="RefSeq" id="WP_387963912.1">
    <property type="nucleotide sequence ID" value="NZ_JBHSGP010000014.1"/>
</dbReference>
<dbReference type="Gene3D" id="3.40.630.30">
    <property type="match status" value="1"/>
</dbReference>
<organism evidence="5 6">
    <name type="scientific">Geojedonia litorea</name>
    <dbReference type="NCBI Taxonomy" id="1268269"/>
    <lineage>
        <taxon>Bacteria</taxon>
        <taxon>Pseudomonadati</taxon>
        <taxon>Bacteroidota</taxon>
        <taxon>Flavobacteriia</taxon>
        <taxon>Flavobacteriales</taxon>
        <taxon>Flavobacteriaceae</taxon>
        <taxon>Geojedonia</taxon>
    </lineage>
</organism>
<evidence type="ECO:0000313" key="6">
    <source>
        <dbReference type="Proteomes" id="UP001595953"/>
    </source>
</evidence>
<dbReference type="PANTHER" id="PTHR43792:SF8">
    <property type="entry name" value="[RIBOSOMAL PROTEIN US5]-ALANINE N-ACETYLTRANSFERASE"/>
    <property type="match status" value="1"/>
</dbReference>
<name>A0ABV9N3S6_9FLAO</name>
<evidence type="ECO:0000256" key="1">
    <source>
        <dbReference type="ARBA" id="ARBA00022679"/>
    </source>
</evidence>
<dbReference type="GO" id="GO:0016746">
    <property type="term" value="F:acyltransferase activity"/>
    <property type="evidence" value="ECO:0007669"/>
    <property type="project" value="UniProtKB-KW"/>
</dbReference>
<dbReference type="InterPro" id="IPR000182">
    <property type="entry name" value="GNAT_dom"/>
</dbReference>